<dbReference type="Pfam" id="PF04500">
    <property type="entry name" value="FLYWCH"/>
    <property type="match status" value="2"/>
</dbReference>
<reference evidence="5" key="1">
    <citation type="submission" date="2020-11" db="EMBL/GenBank/DDBJ databases">
        <authorList>
            <person name="Whitehead M."/>
        </authorList>
    </citation>
    <scope>NUCLEOTIDE SEQUENCE</scope>
    <source>
        <strain evidence="5">EGII</strain>
    </source>
</reference>
<feature type="domain" description="FLYWCH-type" evidence="4">
    <location>
        <begin position="141"/>
        <end position="207"/>
    </location>
</feature>
<comment type="caution">
    <text evidence="5">The sequence shown here is derived from an EMBL/GenBank/DDBJ whole genome shotgun (WGS) entry which is preliminary data.</text>
</comment>
<dbReference type="Proteomes" id="UP000606786">
    <property type="component" value="Unassembled WGS sequence"/>
</dbReference>
<keyword evidence="1" id="KW-0479">Metal-binding</keyword>
<dbReference type="GO" id="GO:0008270">
    <property type="term" value="F:zinc ion binding"/>
    <property type="evidence" value="ECO:0007669"/>
    <property type="project" value="UniProtKB-KW"/>
</dbReference>
<evidence type="ECO:0000313" key="6">
    <source>
        <dbReference type="Proteomes" id="UP000606786"/>
    </source>
</evidence>
<evidence type="ECO:0000256" key="2">
    <source>
        <dbReference type="ARBA" id="ARBA00022771"/>
    </source>
</evidence>
<name>A0A811U4W9_CERCA</name>
<evidence type="ECO:0000256" key="3">
    <source>
        <dbReference type="ARBA" id="ARBA00022833"/>
    </source>
</evidence>
<organism evidence="5 6">
    <name type="scientific">Ceratitis capitata</name>
    <name type="common">Mediterranean fruit fly</name>
    <name type="synonym">Tephritis capitata</name>
    <dbReference type="NCBI Taxonomy" id="7213"/>
    <lineage>
        <taxon>Eukaryota</taxon>
        <taxon>Metazoa</taxon>
        <taxon>Ecdysozoa</taxon>
        <taxon>Arthropoda</taxon>
        <taxon>Hexapoda</taxon>
        <taxon>Insecta</taxon>
        <taxon>Pterygota</taxon>
        <taxon>Neoptera</taxon>
        <taxon>Endopterygota</taxon>
        <taxon>Diptera</taxon>
        <taxon>Brachycera</taxon>
        <taxon>Muscomorpha</taxon>
        <taxon>Tephritoidea</taxon>
        <taxon>Tephritidae</taxon>
        <taxon>Ceratitis</taxon>
        <taxon>Ceratitis</taxon>
    </lineage>
</organism>
<accession>A0A811U4W9</accession>
<dbReference type="EMBL" id="CAJHJT010000001">
    <property type="protein sequence ID" value="CAD6994044.1"/>
    <property type="molecule type" value="Genomic_DNA"/>
</dbReference>
<evidence type="ECO:0000313" key="5">
    <source>
        <dbReference type="EMBL" id="CAD6994044.1"/>
    </source>
</evidence>
<keyword evidence="2" id="KW-0863">Zinc-finger</keyword>
<dbReference type="AlphaFoldDB" id="A0A811U4W9"/>
<dbReference type="InterPro" id="IPR007588">
    <property type="entry name" value="Znf_FLYWCH"/>
</dbReference>
<evidence type="ECO:0000259" key="4">
    <source>
        <dbReference type="Pfam" id="PF04500"/>
    </source>
</evidence>
<feature type="domain" description="FLYWCH-type" evidence="4">
    <location>
        <begin position="42"/>
        <end position="93"/>
    </location>
</feature>
<proteinExistence type="predicted"/>
<dbReference type="OrthoDB" id="7761241at2759"/>
<sequence>MIQLEKLFSEYGAANTSSGLLGMEIARLQQRKQKYEDLDVCFTRSVRGNNLLTINGKPYTLNRRIKDVCYWECVKLRCKYTKCTARVITKCDQIASLRGLIINQQLAKEKKNLLTSANFTTIENYRFVIGSQSATPIPVQYIRSRRGTQLVLYNYNTYTPNEKVRDGRLSRDWKCSMYHKAKCRARLVTRHTNSGDVIHVRSAQHNHKPMYTAEGLEIAQNQNSLTHWPLGCSKAATDTQQLELSHDINSFRCLPQLRHLQQQYQQLKLPLFPQPIVSLPTRQLKN</sequence>
<dbReference type="Gene3D" id="2.20.25.240">
    <property type="match status" value="2"/>
</dbReference>
<protein>
    <submittedName>
        <fullName evidence="5">(Mediterranean fruit fly) hypothetical protein</fullName>
    </submittedName>
</protein>
<keyword evidence="3" id="KW-0862">Zinc</keyword>
<evidence type="ECO:0000256" key="1">
    <source>
        <dbReference type="ARBA" id="ARBA00022723"/>
    </source>
</evidence>
<gene>
    <name evidence="5" type="ORF">CCAP1982_LOCUS2821</name>
</gene>
<keyword evidence="6" id="KW-1185">Reference proteome</keyword>